<dbReference type="InterPro" id="IPR056924">
    <property type="entry name" value="SH3_Tf2-1"/>
</dbReference>
<evidence type="ECO:0000313" key="5">
    <source>
        <dbReference type="Proteomes" id="UP000736164"/>
    </source>
</evidence>
<keyword evidence="5" id="KW-1185">Reference proteome</keyword>
<dbReference type="EMBL" id="JAAWVO010023944">
    <property type="protein sequence ID" value="MBN3315756.1"/>
    <property type="molecule type" value="Genomic_DNA"/>
</dbReference>
<sequence length="142" mass="16243">YIGSFRVLAQITPVTYRLALPPTLRIHPTFHVSLLKPFHRSTLSKPQQRPPPPRVIDGLPAYTVNKILDSRWSRGSLQYLVDWEGYGPEERSWVPEKDILDPNLIQDFHLNFPDRPARASGAARRGGGNVTIPASRQRRRQK</sequence>
<feature type="non-terminal residue" evidence="4">
    <location>
        <position position="142"/>
    </location>
</feature>
<dbReference type="Proteomes" id="UP000736164">
    <property type="component" value="Unassembled WGS sequence"/>
</dbReference>
<gene>
    <name evidence="4" type="primary">Cbx5</name>
    <name evidence="4" type="ORF">GTO95_0005664</name>
</gene>
<protein>
    <submittedName>
        <fullName evidence="4">CBX5 protein</fullName>
    </submittedName>
</protein>
<dbReference type="Gene3D" id="2.40.50.40">
    <property type="match status" value="1"/>
</dbReference>
<proteinExistence type="predicted"/>
<dbReference type="GO" id="GO:0005634">
    <property type="term" value="C:nucleus"/>
    <property type="evidence" value="ECO:0007669"/>
    <property type="project" value="UniProtKB-SubCell"/>
</dbReference>
<accession>A0A8J7NMT6</accession>
<reference evidence="4" key="1">
    <citation type="journal article" date="2021" name="Cell">
        <title>Tracing the genetic footprints of vertebrate landing in non-teleost ray-finned fishes.</title>
        <authorList>
            <person name="Bi X."/>
            <person name="Wang K."/>
            <person name="Yang L."/>
            <person name="Pan H."/>
            <person name="Jiang H."/>
            <person name="Wei Q."/>
            <person name="Fang M."/>
            <person name="Yu H."/>
            <person name="Zhu C."/>
            <person name="Cai Y."/>
            <person name="He Y."/>
            <person name="Gan X."/>
            <person name="Zeng H."/>
            <person name="Yu D."/>
            <person name="Zhu Y."/>
            <person name="Jiang H."/>
            <person name="Qiu Q."/>
            <person name="Yang H."/>
            <person name="Zhang Y.E."/>
            <person name="Wang W."/>
            <person name="Zhu M."/>
            <person name="He S."/>
            <person name="Zhang G."/>
        </authorList>
    </citation>
    <scope>NUCLEOTIDE SEQUENCE</scope>
    <source>
        <strain evidence="4">Allg_001</strain>
    </source>
</reference>
<dbReference type="InterPro" id="IPR000953">
    <property type="entry name" value="Chromo/chromo_shadow_dom"/>
</dbReference>
<dbReference type="SMART" id="SM00298">
    <property type="entry name" value="CHROMO"/>
    <property type="match status" value="1"/>
</dbReference>
<dbReference type="AlphaFoldDB" id="A0A8J7NMT6"/>
<feature type="non-terminal residue" evidence="4">
    <location>
        <position position="1"/>
    </location>
</feature>
<dbReference type="SUPFAM" id="SSF54160">
    <property type="entry name" value="Chromo domain-like"/>
    <property type="match status" value="1"/>
</dbReference>
<evidence type="ECO:0000313" key="4">
    <source>
        <dbReference type="EMBL" id="MBN3315756.1"/>
    </source>
</evidence>
<name>A0A8J7NMT6_ATRSP</name>
<dbReference type="InterPro" id="IPR023780">
    <property type="entry name" value="Chromo_domain"/>
</dbReference>
<dbReference type="PROSITE" id="PS50013">
    <property type="entry name" value="CHROMO_2"/>
    <property type="match status" value="1"/>
</dbReference>
<evidence type="ECO:0000256" key="2">
    <source>
        <dbReference type="SAM" id="MobiDB-lite"/>
    </source>
</evidence>
<evidence type="ECO:0000256" key="1">
    <source>
        <dbReference type="ARBA" id="ARBA00004123"/>
    </source>
</evidence>
<comment type="subcellular location">
    <subcellularLocation>
        <location evidence="1">Nucleus</location>
    </subcellularLocation>
</comment>
<dbReference type="InterPro" id="IPR016197">
    <property type="entry name" value="Chromo-like_dom_sf"/>
</dbReference>
<feature type="region of interest" description="Disordered" evidence="2">
    <location>
        <begin position="115"/>
        <end position="142"/>
    </location>
</feature>
<dbReference type="Pfam" id="PF24626">
    <property type="entry name" value="SH3_Tf2-1"/>
    <property type="match status" value="1"/>
</dbReference>
<feature type="domain" description="Chromo" evidence="3">
    <location>
        <begin position="62"/>
        <end position="109"/>
    </location>
</feature>
<organism evidence="4 5">
    <name type="scientific">Atractosteus spatula</name>
    <name type="common">Alligator gar</name>
    <name type="synonym">Lepisosteus spatula</name>
    <dbReference type="NCBI Taxonomy" id="7917"/>
    <lineage>
        <taxon>Eukaryota</taxon>
        <taxon>Metazoa</taxon>
        <taxon>Chordata</taxon>
        <taxon>Craniata</taxon>
        <taxon>Vertebrata</taxon>
        <taxon>Euteleostomi</taxon>
        <taxon>Actinopterygii</taxon>
        <taxon>Neopterygii</taxon>
        <taxon>Holostei</taxon>
        <taxon>Semionotiformes</taxon>
        <taxon>Lepisosteidae</taxon>
        <taxon>Atractosteus</taxon>
    </lineage>
</organism>
<dbReference type="Pfam" id="PF00385">
    <property type="entry name" value="Chromo"/>
    <property type="match status" value="1"/>
</dbReference>
<evidence type="ECO:0000259" key="3">
    <source>
        <dbReference type="PROSITE" id="PS50013"/>
    </source>
</evidence>
<comment type="caution">
    <text evidence="4">The sequence shown here is derived from an EMBL/GenBank/DDBJ whole genome shotgun (WGS) entry which is preliminary data.</text>
</comment>